<proteinExistence type="predicted"/>
<keyword evidence="1" id="KW-0812">Transmembrane</keyword>
<dbReference type="Proteomes" id="UP001139502">
    <property type="component" value="Unassembled WGS sequence"/>
</dbReference>
<keyword evidence="1" id="KW-1133">Transmembrane helix</keyword>
<keyword evidence="4" id="KW-1185">Reference proteome</keyword>
<feature type="domain" description="PLD phosphodiesterase" evidence="2">
    <location>
        <begin position="333"/>
        <end position="360"/>
    </location>
</feature>
<accession>A0A9X2HAH8</accession>
<comment type="caution">
    <text evidence="3">The sequence shown here is derived from an EMBL/GenBank/DDBJ whole genome shotgun (WGS) entry which is preliminary data.</text>
</comment>
<dbReference type="PROSITE" id="PS50035">
    <property type="entry name" value="PLD"/>
    <property type="match status" value="2"/>
</dbReference>
<dbReference type="RefSeq" id="WP_254166534.1">
    <property type="nucleotide sequence ID" value="NZ_JANAFB010000017.1"/>
</dbReference>
<feature type="transmembrane region" description="Helical" evidence="1">
    <location>
        <begin position="20"/>
        <end position="41"/>
    </location>
</feature>
<dbReference type="Gene3D" id="3.30.870.10">
    <property type="entry name" value="Endonuclease Chain A"/>
    <property type="match status" value="2"/>
</dbReference>
<dbReference type="CDD" id="cd09159">
    <property type="entry name" value="PLDc_ybhO_like_2"/>
    <property type="match status" value="1"/>
</dbReference>
<feature type="domain" description="PLD phosphodiesterase" evidence="2">
    <location>
        <begin position="166"/>
        <end position="193"/>
    </location>
</feature>
<name>A0A9X2HAH8_9MICC</name>
<evidence type="ECO:0000313" key="3">
    <source>
        <dbReference type="EMBL" id="MCP3426044.1"/>
    </source>
</evidence>
<dbReference type="Pfam" id="PF13091">
    <property type="entry name" value="PLDc_2"/>
    <property type="match status" value="2"/>
</dbReference>
<protein>
    <submittedName>
        <fullName evidence="3">Phospholipase D-like domain-containing protein</fullName>
    </submittedName>
</protein>
<dbReference type="SMART" id="SM00155">
    <property type="entry name" value="PLDc"/>
    <property type="match status" value="2"/>
</dbReference>
<reference evidence="3" key="1">
    <citation type="submission" date="2022-06" db="EMBL/GenBank/DDBJ databases">
        <title>Rothia sp. isolated from sandalwood seedling.</title>
        <authorList>
            <person name="Tuikhar N."/>
            <person name="Kirdat K."/>
            <person name="Thorat V."/>
            <person name="Swetha P."/>
            <person name="Padma S."/>
            <person name="Sundararaj R."/>
            <person name="Yadav A."/>
        </authorList>
    </citation>
    <scope>NUCLEOTIDE SEQUENCE</scope>
    <source>
        <strain evidence="3">AR01</strain>
    </source>
</reference>
<dbReference type="CDD" id="cd09110">
    <property type="entry name" value="PLDc_CLS_1"/>
    <property type="match status" value="1"/>
</dbReference>
<dbReference type="InterPro" id="IPR001736">
    <property type="entry name" value="PLipase_D/transphosphatidylase"/>
</dbReference>
<dbReference type="PANTHER" id="PTHR21248:SF22">
    <property type="entry name" value="PHOSPHOLIPASE D"/>
    <property type="match status" value="1"/>
</dbReference>
<keyword evidence="1" id="KW-0472">Membrane</keyword>
<dbReference type="GO" id="GO:0032049">
    <property type="term" value="P:cardiolipin biosynthetic process"/>
    <property type="evidence" value="ECO:0007669"/>
    <property type="project" value="UniProtKB-ARBA"/>
</dbReference>
<dbReference type="SUPFAM" id="SSF56024">
    <property type="entry name" value="Phospholipase D/nuclease"/>
    <property type="match status" value="2"/>
</dbReference>
<dbReference type="EMBL" id="JANAFB010000017">
    <property type="protein sequence ID" value="MCP3426044.1"/>
    <property type="molecule type" value="Genomic_DNA"/>
</dbReference>
<evidence type="ECO:0000259" key="2">
    <source>
        <dbReference type="PROSITE" id="PS50035"/>
    </source>
</evidence>
<dbReference type="AlphaFoldDB" id="A0A9X2HAH8"/>
<evidence type="ECO:0000256" key="1">
    <source>
        <dbReference type="SAM" id="Phobius"/>
    </source>
</evidence>
<dbReference type="GO" id="GO:0030572">
    <property type="term" value="F:phosphatidyltransferase activity"/>
    <property type="evidence" value="ECO:0007669"/>
    <property type="project" value="UniProtKB-ARBA"/>
</dbReference>
<organism evidence="3 4">
    <name type="scientific">Rothia santali</name>
    <dbReference type="NCBI Taxonomy" id="2949643"/>
    <lineage>
        <taxon>Bacteria</taxon>
        <taxon>Bacillati</taxon>
        <taxon>Actinomycetota</taxon>
        <taxon>Actinomycetes</taxon>
        <taxon>Micrococcales</taxon>
        <taxon>Micrococcaceae</taxon>
        <taxon>Rothia</taxon>
    </lineage>
</organism>
<dbReference type="PANTHER" id="PTHR21248">
    <property type="entry name" value="CARDIOLIPIN SYNTHASE"/>
    <property type="match status" value="1"/>
</dbReference>
<sequence length="420" mass="46927">MTNPHSSALTRVGRLAGKTALIGAGGLVGAQLTVVGALATIDGLKRRGRKKRDAQRPGTFHSEVEDSQISVYTSGDTLYDDMIEAIDGARDAIQLETYIWKCDEAGQRFLDALNRAAERGVRVHVIYDGFANLVVKPSFFRQFSDRINVWRMPVVRRGFWKGVIRHTGLDHSKILVVDDHAAFVGGYNIGSMYARQWRDTHVRVLGPAAWGLRNSIARKWNTAHETKDQIQWVPADGWKPEVRVASNIPLQLVYPIRGVYLVAIERAVHHIYVNTPYFVPDQQILNALLDAARRGVDVRVILPKESNHIVADWVSRGFYNEMLDAGVTILLYRPSMIHAKTTTIDGQWSTVGTANIDRLSLSFNYETNVEIINSAFAAEMEKVFAADAEHCDVLTTSAWSDRPPMARVAEAILAPLRPFL</sequence>
<gene>
    <name evidence="3" type="ORF">NBM05_08515</name>
</gene>
<evidence type="ECO:0000313" key="4">
    <source>
        <dbReference type="Proteomes" id="UP001139502"/>
    </source>
</evidence>
<dbReference type="InterPro" id="IPR025202">
    <property type="entry name" value="PLD-like_dom"/>
</dbReference>